<evidence type="ECO:0000256" key="1">
    <source>
        <dbReference type="SAM" id="Phobius"/>
    </source>
</evidence>
<name>A0ABS9VL77_9SPHN</name>
<dbReference type="RefSeq" id="WP_241446251.1">
    <property type="nucleotide sequence ID" value="NZ_JAKZHW010000001.1"/>
</dbReference>
<dbReference type="EMBL" id="JAKZHW010000001">
    <property type="protein sequence ID" value="MCH8615468.1"/>
    <property type="molecule type" value="Genomic_DNA"/>
</dbReference>
<accession>A0ABS9VL77</accession>
<feature type="transmembrane region" description="Helical" evidence="1">
    <location>
        <begin position="88"/>
        <end position="110"/>
    </location>
</feature>
<proteinExistence type="predicted"/>
<keyword evidence="1" id="KW-0812">Transmembrane</keyword>
<keyword evidence="1" id="KW-0472">Membrane</keyword>
<sequence>MLKPPNEPASEPAENVRPVGELVHELIEDGKAYARAEIAVVKATAVSKVQAFKLPAILFGLAYLLALAAITALAVGVAMGLATLIGPLGGGVVAFLLLGGIAGVLVWIGINKLREGL</sequence>
<feature type="transmembrane region" description="Helical" evidence="1">
    <location>
        <begin position="57"/>
        <end position="82"/>
    </location>
</feature>
<dbReference type="Proteomes" id="UP001203058">
    <property type="component" value="Unassembled WGS sequence"/>
</dbReference>
<keyword evidence="1" id="KW-1133">Transmembrane helix</keyword>
<gene>
    <name evidence="2" type="ORF">LZ016_05055</name>
</gene>
<evidence type="ECO:0000313" key="3">
    <source>
        <dbReference type="Proteomes" id="UP001203058"/>
    </source>
</evidence>
<organism evidence="2 3">
    <name type="scientific">Sphingomonas telluris</name>
    <dbReference type="NCBI Taxonomy" id="2907998"/>
    <lineage>
        <taxon>Bacteria</taxon>
        <taxon>Pseudomonadati</taxon>
        <taxon>Pseudomonadota</taxon>
        <taxon>Alphaproteobacteria</taxon>
        <taxon>Sphingomonadales</taxon>
        <taxon>Sphingomonadaceae</taxon>
        <taxon>Sphingomonas</taxon>
    </lineage>
</organism>
<dbReference type="InterPro" id="IPR009937">
    <property type="entry name" value="Phage_holin_3_6"/>
</dbReference>
<protein>
    <submittedName>
        <fullName evidence="2">Phage holin family protein</fullName>
    </submittedName>
</protein>
<comment type="caution">
    <text evidence="2">The sequence shown here is derived from an EMBL/GenBank/DDBJ whole genome shotgun (WGS) entry which is preliminary data.</text>
</comment>
<evidence type="ECO:0000313" key="2">
    <source>
        <dbReference type="EMBL" id="MCH8615468.1"/>
    </source>
</evidence>
<reference evidence="2 3" key="1">
    <citation type="submission" date="2022-03" db="EMBL/GenBank/DDBJ databases">
        <authorList>
            <person name="Jo J.-H."/>
            <person name="Im W.-T."/>
        </authorList>
    </citation>
    <scope>NUCLEOTIDE SEQUENCE [LARGE SCALE GENOMIC DNA]</scope>
    <source>
        <strain evidence="2 3">SM33</strain>
    </source>
</reference>
<dbReference type="Pfam" id="PF07332">
    <property type="entry name" value="Phage_holin_3_6"/>
    <property type="match status" value="1"/>
</dbReference>
<keyword evidence="3" id="KW-1185">Reference proteome</keyword>